<dbReference type="RefSeq" id="WP_038554347.1">
    <property type="nucleotide sequence ID" value="NZ_FOHT01000010.1"/>
</dbReference>
<dbReference type="eggNOG" id="COG2272">
    <property type="taxonomic scope" value="Bacteria"/>
</dbReference>
<evidence type="ECO:0000256" key="1">
    <source>
        <dbReference type="ARBA" id="ARBA00005964"/>
    </source>
</evidence>
<keyword evidence="2 3" id="KW-0378">Hydrolase</keyword>
<sequence>MKTNRRTFFQTMGAGAAGFGLASTLPLASCAAPAESTAAADDEQVLFIGDDIAIADTAYGKVKGFILRGITQFRGIPYGADTGGKNRFMPPQKPEPWNDIKPAVWWGNTAPQLMDGRYANAYSSFVDHWNYDDVSEDCLRLNVWTPALDDKKRPVMVWLHGGGYTNGNGIEQDGYMGENLSRKGDIVFVSINHRLGPIGFSDLSGVGGEKYKHSGNVGALDMVAALEWVNENIANFGGDPENVTIMGQSGGGAKVCTLAAMPAAKGLVHKAVPLSGSTTEGMNQGYAQKLGEYVLKEAGLKPSEVDKLQEIPWKEYILIANKANERMREEEGGSGLVRIGFAPVADGVNIPKGTFYSEANGVSSDVPMLICTTFHEWGMARTMPELEKMTAEQAKEMLKERAGFRGGLGDKAPEVYDAYAKVFPDAKPIEIMTLVASNRKGAVETATAKSNQQAPVYMAWFGWEPPLFDNRMRAFHCLDICFWFYNTDLMLTHTGGGARPRKLSEKMSDALLAFMKTGNPNCETMPAWPEFTVENGEVMILNDVCEAKNDPDREARKML</sequence>
<organism evidence="6 8">
    <name type="scientific">Draconibacterium orientale</name>
    <dbReference type="NCBI Taxonomy" id="1168034"/>
    <lineage>
        <taxon>Bacteria</taxon>
        <taxon>Pseudomonadati</taxon>
        <taxon>Bacteroidota</taxon>
        <taxon>Bacteroidia</taxon>
        <taxon>Marinilabiliales</taxon>
        <taxon>Prolixibacteraceae</taxon>
        <taxon>Draconibacterium</taxon>
    </lineage>
</organism>
<dbReference type="AlphaFoldDB" id="X5D7E7"/>
<comment type="similarity">
    <text evidence="1 3">Belongs to the type-B carboxylesterase/lipase family.</text>
</comment>
<keyword evidence="3" id="KW-0732">Signal</keyword>
<feature type="signal peptide" evidence="3">
    <location>
        <begin position="1"/>
        <end position="31"/>
    </location>
</feature>
<evidence type="ECO:0000313" key="7">
    <source>
        <dbReference type="Proteomes" id="UP000023772"/>
    </source>
</evidence>
<dbReference type="KEGG" id="dori:FH5T_00755"/>
<reference evidence="6 8" key="2">
    <citation type="submission" date="2016-10" db="EMBL/GenBank/DDBJ databases">
        <authorList>
            <person name="de Groot N.N."/>
        </authorList>
    </citation>
    <scope>NUCLEOTIDE SEQUENCE [LARGE SCALE GENOMIC DNA]</scope>
    <source>
        <strain evidence="6 8">DSM 25947</strain>
    </source>
</reference>
<protein>
    <recommendedName>
        <fullName evidence="3">Carboxylic ester hydrolase</fullName>
        <ecNumber evidence="3">3.1.1.-</ecNumber>
    </recommendedName>
</protein>
<dbReference type="EMBL" id="CP007451">
    <property type="protein sequence ID" value="AHW58593.1"/>
    <property type="molecule type" value="Genomic_DNA"/>
</dbReference>
<dbReference type="GO" id="GO:0016787">
    <property type="term" value="F:hydrolase activity"/>
    <property type="evidence" value="ECO:0007669"/>
    <property type="project" value="UniProtKB-KW"/>
</dbReference>
<evidence type="ECO:0000259" key="4">
    <source>
        <dbReference type="Pfam" id="PF00135"/>
    </source>
</evidence>
<dbReference type="InterPro" id="IPR050309">
    <property type="entry name" value="Type-B_Carboxylest/Lipase"/>
</dbReference>
<evidence type="ECO:0000313" key="6">
    <source>
        <dbReference type="EMBL" id="SET31981.1"/>
    </source>
</evidence>
<gene>
    <name evidence="5" type="ORF">FH5T_00755</name>
    <name evidence="6" type="ORF">SAMN05444285_11069</name>
</gene>
<name>X5D7E7_9BACT</name>
<dbReference type="ESTHER" id="9bact-x5d7e7">
    <property type="family name" value="Carb_B_Bacteria"/>
</dbReference>
<feature type="chain" id="PRO_5010397071" description="Carboxylic ester hydrolase" evidence="3">
    <location>
        <begin position="32"/>
        <end position="559"/>
    </location>
</feature>
<proteinExistence type="inferred from homology"/>
<evidence type="ECO:0000313" key="8">
    <source>
        <dbReference type="Proteomes" id="UP000181981"/>
    </source>
</evidence>
<accession>X5D7E7</accession>
<dbReference type="InterPro" id="IPR029058">
    <property type="entry name" value="AB_hydrolase_fold"/>
</dbReference>
<dbReference type="Proteomes" id="UP000023772">
    <property type="component" value="Chromosome"/>
</dbReference>
<dbReference type="EMBL" id="FOHT01000010">
    <property type="protein sequence ID" value="SET31981.1"/>
    <property type="molecule type" value="Genomic_DNA"/>
</dbReference>
<dbReference type="OrthoDB" id="9775851at2"/>
<dbReference type="PANTHER" id="PTHR11559">
    <property type="entry name" value="CARBOXYLESTERASE"/>
    <property type="match status" value="1"/>
</dbReference>
<evidence type="ECO:0000256" key="2">
    <source>
        <dbReference type="ARBA" id="ARBA00022801"/>
    </source>
</evidence>
<evidence type="ECO:0000256" key="3">
    <source>
        <dbReference type="RuleBase" id="RU361235"/>
    </source>
</evidence>
<dbReference type="Proteomes" id="UP000181981">
    <property type="component" value="Unassembled WGS sequence"/>
</dbReference>
<dbReference type="SUPFAM" id="SSF53474">
    <property type="entry name" value="alpha/beta-Hydrolases"/>
    <property type="match status" value="1"/>
</dbReference>
<dbReference type="Pfam" id="PF00135">
    <property type="entry name" value="COesterase"/>
    <property type="match status" value="1"/>
</dbReference>
<dbReference type="InterPro" id="IPR002018">
    <property type="entry name" value="CarbesteraseB"/>
</dbReference>
<dbReference type="EC" id="3.1.1.-" evidence="3"/>
<dbReference type="PROSITE" id="PS00122">
    <property type="entry name" value="CARBOXYLESTERASE_B_1"/>
    <property type="match status" value="1"/>
</dbReference>
<feature type="domain" description="Carboxylesterase type B" evidence="4">
    <location>
        <begin position="54"/>
        <end position="545"/>
    </location>
</feature>
<dbReference type="STRING" id="1168034.FH5T_00755"/>
<dbReference type="InterPro" id="IPR006311">
    <property type="entry name" value="TAT_signal"/>
</dbReference>
<dbReference type="Gene3D" id="3.40.50.1820">
    <property type="entry name" value="alpha/beta hydrolase"/>
    <property type="match status" value="1"/>
</dbReference>
<reference evidence="5 7" key="1">
    <citation type="submission" date="2014-03" db="EMBL/GenBank/DDBJ databases">
        <title>Complete genome sequence of a deeply braunched marine Bacteroidia bacterium Draconibacterium orientale type strain FH5T.</title>
        <authorList>
            <person name="Li X."/>
            <person name="Wang X."/>
            <person name="Xie Z."/>
            <person name="Du Z."/>
            <person name="Chen G."/>
        </authorList>
    </citation>
    <scope>NUCLEOTIDE SEQUENCE [LARGE SCALE GENOMIC DNA]</scope>
    <source>
        <strain evidence="5 7">FH5</strain>
    </source>
</reference>
<dbReference type="InterPro" id="IPR019826">
    <property type="entry name" value="Carboxylesterase_B_AS"/>
</dbReference>
<dbReference type="PROSITE" id="PS51318">
    <property type="entry name" value="TAT"/>
    <property type="match status" value="1"/>
</dbReference>
<keyword evidence="7" id="KW-1185">Reference proteome</keyword>
<dbReference type="HOGENOM" id="CLU_006586_16_0_10"/>
<evidence type="ECO:0000313" key="5">
    <source>
        <dbReference type="EMBL" id="AHW58593.1"/>
    </source>
</evidence>